<evidence type="ECO:0000313" key="2">
    <source>
        <dbReference type="EMBL" id="CCI45271.1"/>
    </source>
</evidence>
<dbReference type="InterPro" id="IPR016024">
    <property type="entry name" value="ARM-type_fold"/>
</dbReference>
<feature type="region of interest" description="Disordered" evidence="1">
    <location>
        <begin position="1"/>
        <end position="22"/>
    </location>
</feature>
<dbReference type="Proteomes" id="UP000053237">
    <property type="component" value="Unassembled WGS sequence"/>
</dbReference>
<dbReference type="Gene3D" id="1.25.10.10">
    <property type="entry name" value="Leucine-rich Repeat Variant"/>
    <property type="match status" value="1"/>
</dbReference>
<name>A0A024GES5_9STRA</name>
<dbReference type="InParanoid" id="A0A024GES5"/>
<evidence type="ECO:0000256" key="1">
    <source>
        <dbReference type="SAM" id="MobiDB-lite"/>
    </source>
</evidence>
<sequence length="568" mass="64379">MCQINKQADAMARNETDERTSTDTIKTLQSIPPYMKSEKPLAGCETSIRNALASAHCYLEHIPSHRILYEPIHLQLTRAYQILTRMEKYVSRRSEAEIDRNKSMEAIKTHPRSLSGCVREFMLTLETACGVLKRYSLKNNGIHYLANILKPKRIRVEEVDAILYKLKKLFQQFSRWNAIESHSEECVHCSFVNVPLSRFCGYCDKELDRNRHIDSFSESSSRDIRPLHASSQPRKSDSPSNSSLSTSSYSPQKARRQLRWISQSLAQLERSTCHRVSLLHQMKAQIDSLHFEFITENGVSVMITIALSNSPEESILALRILRQIVCERDYWIEDQISVLHQLVSVALELSVRGPSGPQRAQALALVCSLMEMCEIAMFVRDTILENFGVAALLESLRLERDPHRRRQVYDILYLMASFRPGRMDLIGKDTKNIGVVDAALPDGTSSLQLLQMLRVGSTGEKLKALELLETHAAAIAYDLIVLYAGIDQLLDILRFDLEMIKEKAINVLLLLGGRDAFYRDKLLAADVFTVVLDLVTDTTSSSLFWACIDFVMSILDAPVEAPRIRSSA</sequence>
<feature type="compositionally biased region" description="Basic and acidic residues" evidence="1">
    <location>
        <begin position="12"/>
        <end position="21"/>
    </location>
</feature>
<dbReference type="SUPFAM" id="SSF48371">
    <property type="entry name" value="ARM repeat"/>
    <property type="match status" value="1"/>
</dbReference>
<dbReference type="AlphaFoldDB" id="A0A024GES5"/>
<organism evidence="2 3">
    <name type="scientific">Albugo candida</name>
    <dbReference type="NCBI Taxonomy" id="65357"/>
    <lineage>
        <taxon>Eukaryota</taxon>
        <taxon>Sar</taxon>
        <taxon>Stramenopiles</taxon>
        <taxon>Oomycota</taxon>
        <taxon>Peronosporomycetes</taxon>
        <taxon>Albuginales</taxon>
        <taxon>Albuginaceae</taxon>
        <taxon>Albugo</taxon>
    </lineage>
</organism>
<proteinExistence type="predicted"/>
<reference evidence="2 3" key="1">
    <citation type="submission" date="2012-05" db="EMBL/GenBank/DDBJ databases">
        <title>Recombination and specialization in a pathogen metapopulation.</title>
        <authorList>
            <person name="Gardiner A."/>
            <person name="Kemen E."/>
            <person name="Schultz-Larsen T."/>
            <person name="MacLean D."/>
            <person name="Van Oosterhout C."/>
            <person name="Jones J.D.G."/>
        </authorList>
    </citation>
    <scope>NUCLEOTIDE SEQUENCE [LARGE SCALE GENOMIC DNA]</scope>
    <source>
        <strain evidence="2 3">Ac Nc2</strain>
    </source>
</reference>
<feature type="compositionally biased region" description="Low complexity" evidence="1">
    <location>
        <begin position="230"/>
        <end position="251"/>
    </location>
</feature>
<protein>
    <submittedName>
        <fullName evidence="2">Uncharacterized protein</fullName>
    </submittedName>
</protein>
<keyword evidence="3" id="KW-1185">Reference proteome</keyword>
<dbReference type="InterPro" id="IPR011989">
    <property type="entry name" value="ARM-like"/>
</dbReference>
<gene>
    <name evidence="2" type="ORF">BN9_061440</name>
</gene>
<evidence type="ECO:0000313" key="3">
    <source>
        <dbReference type="Proteomes" id="UP000053237"/>
    </source>
</evidence>
<dbReference type="EMBL" id="CAIX01000094">
    <property type="protein sequence ID" value="CCI45271.1"/>
    <property type="molecule type" value="Genomic_DNA"/>
</dbReference>
<accession>A0A024GES5</accession>
<feature type="region of interest" description="Disordered" evidence="1">
    <location>
        <begin position="218"/>
        <end position="251"/>
    </location>
</feature>
<comment type="caution">
    <text evidence="2">The sequence shown here is derived from an EMBL/GenBank/DDBJ whole genome shotgun (WGS) entry which is preliminary data.</text>
</comment>